<evidence type="ECO:0000256" key="1">
    <source>
        <dbReference type="SAM" id="MobiDB-lite"/>
    </source>
</evidence>
<feature type="region of interest" description="Disordered" evidence="1">
    <location>
        <begin position="88"/>
        <end position="109"/>
    </location>
</feature>
<accession>A0AAN9MU14</accession>
<evidence type="ECO:0000256" key="2">
    <source>
        <dbReference type="SAM" id="SignalP"/>
    </source>
</evidence>
<feature type="chain" id="PRO_5042823980" description="Secreted protein" evidence="2">
    <location>
        <begin position="25"/>
        <end position="109"/>
    </location>
</feature>
<dbReference type="EMBL" id="JAYMYQ010000001">
    <property type="protein sequence ID" value="KAK7361000.1"/>
    <property type="molecule type" value="Genomic_DNA"/>
</dbReference>
<name>A0AAN9MU14_CANGL</name>
<dbReference type="Proteomes" id="UP001367508">
    <property type="component" value="Unassembled WGS sequence"/>
</dbReference>
<feature type="signal peptide" evidence="2">
    <location>
        <begin position="1"/>
        <end position="24"/>
    </location>
</feature>
<keyword evidence="4" id="KW-1185">Reference proteome</keyword>
<dbReference type="PROSITE" id="PS51257">
    <property type="entry name" value="PROKAR_LIPOPROTEIN"/>
    <property type="match status" value="1"/>
</dbReference>
<gene>
    <name evidence="3" type="ORF">VNO77_03023</name>
</gene>
<comment type="caution">
    <text evidence="3">The sequence shown here is derived from an EMBL/GenBank/DDBJ whole genome shotgun (WGS) entry which is preliminary data.</text>
</comment>
<reference evidence="3 4" key="1">
    <citation type="submission" date="2024-01" db="EMBL/GenBank/DDBJ databases">
        <title>The genomes of 5 underutilized Papilionoideae crops provide insights into root nodulation and disease resistanc.</title>
        <authorList>
            <person name="Jiang F."/>
        </authorList>
    </citation>
    <scope>NUCLEOTIDE SEQUENCE [LARGE SCALE GENOMIC DNA]</scope>
    <source>
        <strain evidence="3">LVBAO_FW01</strain>
        <tissue evidence="3">Leaves</tissue>
    </source>
</reference>
<evidence type="ECO:0000313" key="4">
    <source>
        <dbReference type="Proteomes" id="UP001367508"/>
    </source>
</evidence>
<keyword evidence="2" id="KW-0732">Signal</keyword>
<evidence type="ECO:0008006" key="5">
    <source>
        <dbReference type="Google" id="ProtNLM"/>
    </source>
</evidence>
<evidence type="ECO:0000313" key="3">
    <source>
        <dbReference type="EMBL" id="KAK7361000.1"/>
    </source>
</evidence>
<dbReference type="AlphaFoldDB" id="A0AAN9MU14"/>
<organism evidence="3 4">
    <name type="scientific">Canavalia gladiata</name>
    <name type="common">Sword bean</name>
    <name type="synonym">Dolichos gladiatus</name>
    <dbReference type="NCBI Taxonomy" id="3824"/>
    <lineage>
        <taxon>Eukaryota</taxon>
        <taxon>Viridiplantae</taxon>
        <taxon>Streptophyta</taxon>
        <taxon>Embryophyta</taxon>
        <taxon>Tracheophyta</taxon>
        <taxon>Spermatophyta</taxon>
        <taxon>Magnoliopsida</taxon>
        <taxon>eudicotyledons</taxon>
        <taxon>Gunneridae</taxon>
        <taxon>Pentapetalae</taxon>
        <taxon>rosids</taxon>
        <taxon>fabids</taxon>
        <taxon>Fabales</taxon>
        <taxon>Fabaceae</taxon>
        <taxon>Papilionoideae</taxon>
        <taxon>50 kb inversion clade</taxon>
        <taxon>NPAAA clade</taxon>
        <taxon>indigoferoid/millettioid clade</taxon>
        <taxon>Phaseoleae</taxon>
        <taxon>Canavalia</taxon>
    </lineage>
</organism>
<sequence>MCRRLLSVSSRISLILAMAPNLQGGSVTCGCSLICRRRTKNSEGYLCTVPQILGVSIMVDLLHPRDVSFVNKALRSVNPVPFPLHSTDQSYDSQLRKKQRRVIPLSPYH</sequence>
<proteinExistence type="predicted"/>
<protein>
    <recommendedName>
        <fullName evidence="5">Secreted protein</fullName>
    </recommendedName>
</protein>